<evidence type="ECO:0000313" key="2">
    <source>
        <dbReference type="EMBL" id="CAI2168019.1"/>
    </source>
</evidence>
<evidence type="ECO:0000256" key="1">
    <source>
        <dbReference type="SAM" id="SignalP"/>
    </source>
</evidence>
<organism evidence="2 3">
    <name type="scientific">Funneliformis geosporum</name>
    <dbReference type="NCBI Taxonomy" id="1117311"/>
    <lineage>
        <taxon>Eukaryota</taxon>
        <taxon>Fungi</taxon>
        <taxon>Fungi incertae sedis</taxon>
        <taxon>Mucoromycota</taxon>
        <taxon>Glomeromycotina</taxon>
        <taxon>Glomeromycetes</taxon>
        <taxon>Glomerales</taxon>
        <taxon>Glomeraceae</taxon>
        <taxon>Funneliformis</taxon>
    </lineage>
</organism>
<dbReference type="EMBL" id="CAMKVN010000445">
    <property type="protein sequence ID" value="CAI2168019.1"/>
    <property type="molecule type" value="Genomic_DNA"/>
</dbReference>
<dbReference type="OrthoDB" id="2360985at2759"/>
<keyword evidence="1" id="KW-0732">Signal</keyword>
<accession>A0A9W4SFV9</accession>
<evidence type="ECO:0000313" key="3">
    <source>
        <dbReference type="Proteomes" id="UP001153678"/>
    </source>
</evidence>
<keyword evidence="3" id="KW-1185">Reference proteome</keyword>
<sequence length="152" mass="16964">MNRNYIIILFLVFFLINVEKSHGCYPSGRHIKDLIVNVTDATFSRGEIHITTWVKGGTTDALGHFTFDYNGVSVRILKDPQFVNDHHCENTGSGTVNPVTTTWYYDPSLTPPKGTPVNIYIAIYATCNEKVVSPIFSAIRCLSNNVSYQTSA</sequence>
<dbReference type="Proteomes" id="UP001153678">
    <property type="component" value="Unassembled WGS sequence"/>
</dbReference>
<protein>
    <submittedName>
        <fullName evidence="2">9562_t:CDS:1</fullName>
    </submittedName>
</protein>
<gene>
    <name evidence="2" type="ORF">FWILDA_LOCUS3374</name>
</gene>
<comment type="caution">
    <text evidence="2">The sequence shown here is derived from an EMBL/GenBank/DDBJ whole genome shotgun (WGS) entry which is preliminary data.</text>
</comment>
<proteinExistence type="predicted"/>
<feature type="signal peptide" evidence="1">
    <location>
        <begin position="1"/>
        <end position="23"/>
    </location>
</feature>
<dbReference type="AlphaFoldDB" id="A0A9W4SFV9"/>
<name>A0A9W4SFV9_9GLOM</name>
<reference evidence="2" key="1">
    <citation type="submission" date="2022-08" db="EMBL/GenBank/DDBJ databases">
        <authorList>
            <person name="Kallberg Y."/>
            <person name="Tangrot J."/>
            <person name="Rosling A."/>
        </authorList>
    </citation>
    <scope>NUCLEOTIDE SEQUENCE</scope>
    <source>
        <strain evidence="2">Wild A</strain>
    </source>
</reference>
<feature type="chain" id="PRO_5040988603" evidence="1">
    <location>
        <begin position="24"/>
        <end position="152"/>
    </location>
</feature>